<feature type="binding site" evidence="11">
    <location>
        <position position="78"/>
    </location>
    <ligand>
        <name>Zn(2+)</name>
        <dbReference type="ChEBI" id="CHEBI:29105"/>
        <label>1</label>
    </ligand>
</feature>
<dbReference type="NCBIfam" id="TIGR01882">
    <property type="entry name" value="peptidase-T"/>
    <property type="match status" value="1"/>
</dbReference>
<dbReference type="GO" id="GO:0008270">
    <property type="term" value="F:zinc ion binding"/>
    <property type="evidence" value="ECO:0007669"/>
    <property type="project" value="InterPro"/>
</dbReference>
<evidence type="ECO:0000259" key="12">
    <source>
        <dbReference type="Pfam" id="PF07687"/>
    </source>
</evidence>
<feature type="binding site" evidence="11">
    <location>
        <position position="140"/>
    </location>
    <ligand>
        <name>Zn(2+)</name>
        <dbReference type="ChEBI" id="CHEBI:29105"/>
        <label>1</label>
    </ligand>
</feature>
<dbReference type="Pfam" id="PF07687">
    <property type="entry name" value="M20_dimer"/>
    <property type="match status" value="1"/>
</dbReference>
<organism evidence="13 14">
    <name type="scientific">Anaerofilum hominis</name>
    <dbReference type="NCBI Taxonomy" id="2763016"/>
    <lineage>
        <taxon>Bacteria</taxon>
        <taxon>Bacillati</taxon>
        <taxon>Bacillota</taxon>
        <taxon>Clostridia</taxon>
        <taxon>Eubacteriales</taxon>
        <taxon>Oscillospiraceae</taxon>
        <taxon>Anaerofilum</taxon>
    </lineage>
</organism>
<dbReference type="PANTHER" id="PTHR42994">
    <property type="entry name" value="PEPTIDASE T"/>
    <property type="match status" value="1"/>
</dbReference>
<feature type="domain" description="Peptidase M20 dimerisation" evidence="12">
    <location>
        <begin position="205"/>
        <end position="304"/>
    </location>
</feature>
<feature type="binding site" evidence="11">
    <location>
        <position position="377"/>
    </location>
    <ligand>
        <name>Zn(2+)</name>
        <dbReference type="ChEBI" id="CHEBI:29105"/>
        <label>2</label>
    </ligand>
</feature>
<dbReference type="Pfam" id="PF01546">
    <property type="entry name" value="Peptidase_M20"/>
    <property type="match status" value="1"/>
</dbReference>
<evidence type="ECO:0000313" key="14">
    <source>
        <dbReference type="Proteomes" id="UP000659630"/>
    </source>
</evidence>
<comment type="cofactor">
    <cofactor evidence="11">
        <name>Zn(2+)</name>
        <dbReference type="ChEBI" id="CHEBI:29105"/>
    </cofactor>
    <text evidence="11">Binds 2 Zn(2+) ions per subunit.</text>
</comment>
<dbReference type="CDD" id="cd03892">
    <property type="entry name" value="M20_peptT"/>
    <property type="match status" value="1"/>
</dbReference>
<keyword evidence="5 11" id="KW-0479">Metal-binding</keyword>
<dbReference type="Gene3D" id="3.40.630.10">
    <property type="entry name" value="Zn peptidases"/>
    <property type="match status" value="1"/>
</dbReference>
<dbReference type="GO" id="GO:0008237">
    <property type="term" value="F:metallopeptidase activity"/>
    <property type="evidence" value="ECO:0007669"/>
    <property type="project" value="UniProtKB-KW"/>
</dbReference>
<dbReference type="GO" id="GO:0006518">
    <property type="term" value="P:peptide metabolic process"/>
    <property type="evidence" value="ECO:0007669"/>
    <property type="project" value="InterPro"/>
</dbReference>
<dbReference type="InterPro" id="IPR002933">
    <property type="entry name" value="Peptidase_M20"/>
</dbReference>
<evidence type="ECO:0000256" key="8">
    <source>
        <dbReference type="ARBA" id="ARBA00023049"/>
    </source>
</evidence>
<evidence type="ECO:0000256" key="7">
    <source>
        <dbReference type="ARBA" id="ARBA00022833"/>
    </source>
</evidence>
<evidence type="ECO:0000256" key="5">
    <source>
        <dbReference type="ARBA" id="ARBA00022723"/>
    </source>
</evidence>
<proteinExistence type="inferred from homology"/>
<dbReference type="PIRSF" id="PIRSF037215">
    <property type="entry name" value="Peptidase_M20B"/>
    <property type="match status" value="1"/>
</dbReference>
<dbReference type="PROSITE" id="PS00759">
    <property type="entry name" value="ARGE_DAPE_CPG2_2"/>
    <property type="match status" value="1"/>
</dbReference>
<dbReference type="AlphaFoldDB" id="A0A923KXV9"/>
<feature type="binding site" evidence="11">
    <location>
        <position position="196"/>
    </location>
    <ligand>
        <name>Zn(2+)</name>
        <dbReference type="ChEBI" id="CHEBI:29105"/>
        <label>1</label>
    </ligand>
</feature>
<feature type="binding site" evidence="11">
    <location>
        <position position="140"/>
    </location>
    <ligand>
        <name>Zn(2+)</name>
        <dbReference type="ChEBI" id="CHEBI:29105"/>
        <label>2</label>
    </ligand>
</feature>
<accession>A0A923KXV9</accession>
<sequence>MTAAERLLRYVTVATDSDEDSSSTPSSACQWDLARMLEEEMRGLGLQNVRLEANCTLYGELPAAPGCEKVQPVGFLAHMDTAPAFSGRGVKPQVVRDYDGGPLCLPGSGEVLSPQRFPELAEMRGKTLITSDGTTLLGADDKAGIAEILTMAETLLREKRPHGKVCVAFTPDEEVGRGAHGFDVVGFGAPVAYTVDGGAAGELEYETFNAAAAEVTIHGVSVHPGTAKDVMKNALLVAMELNALLPEETPANTSGYEGFYHLDRMSGNVAGATLGYILRDHDRQRFERRKQVMRDAVAAVNRRFGEGTAVLDLSDTYYNMEEKIRPHFYLVERAQAAMKKLGVTPAVTPVRGGTDGSILSYRGLPCPNLGTGGYAFHGPWEHITAEDMDLCVKILLGIVEEFVSA</sequence>
<dbReference type="RefSeq" id="WP_186887504.1">
    <property type="nucleotide sequence ID" value="NZ_JACONZ010000002.1"/>
</dbReference>
<comment type="similarity">
    <text evidence="2">Belongs to the peptidase M20B family.</text>
</comment>
<keyword evidence="14" id="KW-1185">Reference proteome</keyword>
<gene>
    <name evidence="13" type="primary">pepT</name>
    <name evidence="13" type="ORF">H8S23_06435</name>
</gene>
<evidence type="ECO:0000256" key="11">
    <source>
        <dbReference type="PIRSR" id="PIRSR037215-2"/>
    </source>
</evidence>
<evidence type="ECO:0000256" key="4">
    <source>
        <dbReference type="ARBA" id="ARBA00022670"/>
    </source>
</evidence>
<evidence type="ECO:0000256" key="1">
    <source>
        <dbReference type="ARBA" id="ARBA00000870"/>
    </source>
</evidence>
<evidence type="ECO:0000313" key="13">
    <source>
        <dbReference type="EMBL" id="MBC5581139.1"/>
    </source>
</evidence>
<dbReference type="SUPFAM" id="SSF53187">
    <property type="entry name" value="Zn-dependent exopeptidases"/>
    <property type="match status" value="1"/>
</dbReference>
<dbReference type="PROSITE" id="PS00758">
    <property type="entry name" value="ARGE_DAPE_CPG2_1"/>
    <property type="match status" value="1"/>
</dbReference>
<dbReference type="InterPro" id="IPR010161">
    <property type="entry name" value="Peptidase_M20B"/>
</dbReference>
<keyword evidence="6 13" id="KW-0378">Hydrolase</keyword>
<evidence type="ECO:0000256" key="9">
    <source>
        <dbReference type="NCBIfam" id="TIGR01882"/>
    </source>
</evidence>
<feature type="active site" evidence="10">
    <location>
        <position position="80"/>
    </location>
</feature>
<feature type="binding site" evidence="11">
    <location>
        <position position="174"/>
    </location>
    <ligand>
        <name>Zn(2+)</name>
        <dbReference type="ChEBI" id="CHEBI:29105"/>
        <label>2</label>
    </ligand>
</feature>
<evidence type="ECO:0000256" key="6">
    <source>
        <dbReference type="ARBA" id="ARBA00022801"/>
    </source>
</evidence>
<dbReference type="GO" id="GO:0006508">
    <property type="term" value="P:proteolysis"/>
    <property type="evidence" value="ECO:0007669"/>
    <property type="project" value="UniProtKB-UniRule"/>
</dbReference>
<dbReference type="InterPro" id="IPR011650">
    <property type="entry name" value="Peptidase_M20_dimer"/>
</dbReference>
<dbReference type="Proteomes" id="UP000659630">
    <property type="component" value="Unassembled WGS sequence"/>
</dbReference>
<evidence type="ECO:0000256" key="3">
    <source>
        <dbReference type="ARBA" id="ARBA00022438"/>
    </source>
</evidence>
<dbReference type="PANTHER" id="PTHR42994:SF1">
    <property type="entry name" value="PEPTIDASE T"/>
    <property type="match status" value="1"/>
</dbReference>
<dbReference type="NCBIfam" id="NF003976">
    <property type="entry name" value="PRK05469.1"/>
    <property type="match status" value="1"/>
</dbReference>
<evidence type="ECO:0000256" key="2">
    <source>
        <dbReference type="ARBA" id="ARBA00009692"/>
    </source>
</evidence>
<keyword evidence="3 13" id="KW-0031">Aminopeptidase</keyword>
<evidence type="ECO:0000256" key="10">
    <source>
        <dbReference type="PIRSR" id="PIRSR037215-1"/>
    </source>
</evidence>
<dbReference type="InterPro" id="IPR036264">
    <property type="entry name" value="Bact_exopeptidase_dim_dom"/>
</dbReference>
<dbReference type="InterPro" id="IPR001261">
    <property type="entry name" value="ArgE/DapE_CS"/>
</dbReference>
<dbReference type="SUPFAM" id="SSF55031">
    <property type="entry name" value="Bacterial exopeptidase dimerisation domain"/>
    <property type="match status" value="1"/>
</dbReference>
<reference evidence="13" key="1">
    <citation type="submission" date="2020-08" db="EMBL/GenBank/DDBJ databases">
        <title>Genome public.</title>
        <authorList>
            <person name="Liu C."/>
            <person name="Sun Q."/>
        </authorList>
    </citation>
    <scope>NUCLEOTIDE SEQUENCE</scope>
    <source>
        <strain evidence="13">BX8</strain>
    </source>
</reference>
<dbReference type="Gene3D" id="3.30.70.360">
    <property type="match status" value="1"/>
</dbReference>
<name>A0A923KXV9_9FIRM</name>
<dbReference type="GO" id="GO:0045148">
    <property type="term" value="F:tripeptide aminopeptidase activity"/>
    <property type="evidence" value="ECO:0007669"/>
    <property type="project" value="UniProtKB-UniRule"/>
</dbReference>
<dbReference type="EC" id="3.4.11.4" evidence="9"/>
<dbReference type="EMBL" id="JACONZ010000002">
    <property type="protein sequence ID" value="MBC5581139.1"/>
    <property type="molecule type" value="Genomic_DNA"/>
</dbReference>
<feature type="active site" description="Proton acceptor" evidence="10">
    <location>
        <position position="173"/>
    </location>
</feature>
<comment type="caution">
    <text evidence="13">The sequence shown here is derived from an EMBL/GenBank/DDBJ whole genome shotgun (WGS) entry which is preliminary data.</text>
</comment>
<protein>
    <recommendedName>
        <fullName evidence="9">Peptidase T</fullName>
        <ecNumber evidence="9">3.4.11.4</ecNumber>
    </recommendedName>
</protein>
<dbReference type="NCBIfam" id="NF009920">
    <property type="entry name" value="PRK13381.1"/>
    <property type="match status" value="1"/>
</dbReference>
<comment type="catalytic activity">
    <reaction evidence="1">
        <text>Release of the N-terminal residue from a tripeptide.</text>
        <dbReference type="EC" id="3.4.11.4"/>
    </reaction>
</comment>
<keyword evidence="4" id="KW-0645">Protease</keyword>
<keyword evidence="7 11" id="KW-0862">Zinc</keyword>
<keyword evidence="8" id="KW-0482">Metalloprotease</keyword>